<evidence type="ECO:0000259" key="9">
    <source>
        <dbReference type="PROSITE" id="PS50106"/>
    </source>
</evidence>
<keyword evidence="4" id="KW-0997">Cell inner membrane</keyword>
<dbReference type="PROSITE" id="PS50106">
    <property type="entry name" value="PDZ"/>
    <property type="match status" value="1"/>
</dbReference>
<evidence type="ECO:0000256" key="3">
    <source>
        <dbReference type="ARBA" id="ARBA00022475"/>
    </source>
</evidence>
<dbReference type="Gene3D" id="2.30.42.10">
    <property type="match status" value="1"/>
</dbReference>
<dbReference type="GO" id="GO:0005886">
    <property type="term" value="C:plasma membrane"/>
    <property type="evidence" value="ECO:0007669"/>
    <property type="project" value="UniProtKB-SubCell"/>
</dbReference>
<keyword evidence="8" id="KW-0472">Membrane</keyword>
<evidence type="ECO:0000256" key="6">
    <source>
        <dbReference type="ARBA" id="ARBA00022927"/>
    </source>
</evidence>
<dbReference type="AlphaFoldDB" id="A0A1F6VBM8"/>
<dbReference type="GO" id="GO:0015031">
    <property type="term" value="P:protein transport"/>
    <property type="evidence" value="ECO:0007669"/>
    <property type="project" value="UniProtKB-KW"/>
</dbReference>
<comment type="subcellular location">
    <subcellularLocation>
        <location evidence="1">Cell inner membrane</location>
    </subcellularLocation>
</comment>
<dbReference type="InterPro" id="IPR024961">
    <property type="entry name" value="T2SS_GspC_N"/>
</dbReference>
<keyword evidence="7" id="KW-1133">Transmembrane helix</keyword>
<dbReference type="Pfam" id="PF13180">
    <property type="entry name" value="PDZ_2"/>
    <property type="match status" value="1"/>
</dbReference>
<dbReference type="EMBL" id="MFSP01000071">
    <property type="protein sequence ID" value="OGI67022.1"/>
    <property type="molecule type" value="Genomic_DNA"/>
</dbReference>
<dbReference type="Proteomes" id="UP000179076">
    <property type="component" value="Unassembled WGS sequence"/>
</dbReference>
<keyword evidence="3" id="KW-1003">Cell membrane</keyword>
<evidence type="ECO:0000313" key="10">
    <source>
        <dbReference type="EMBL" id="OGI67022.1"/>
    </source>
</evidence>
<reference evidence="10 11" key="1">
    <citation type="journal article" date="2016" name="Nat. Commun.">
        <title>Thousands of microbial genomes shed light on interconnected biogeochemical processes in an aquifer system.</title>
        <authorList>
            <person name="Anantharaman K."/>
            <person name="Brown C.T."/>
            <person name="Hug L.A."/>
            <person name="Sharon I."/>
            <person name="Castelle C.J."/>
            <person name="Probst A.J."/>
            <person name="Thomas B.C."/>
            <person name="Singh A."/>
            <person name="Wilkins M.J."/>
            <person name="Karaoz U."/>
            <person name="Brodie E.L."/>
            <person name="Williams K.H."/>
            <person name="Hubbard S.S."/>
            <person name="Banfield J.F."/>
        </authorList>
    </citation>
    <scope>NUCLEOTIDE SEQUENCE [LARGE SCALE GENOMIC DNA]</scope>
</reference>
<dbReference type="InterPro" id="IPR036034">
    <property type="entry name" value="PDZ_sf"/>
</dbReference>
<gene>
    <name evidence="10" type="ORF">A2W18_02050</name>
</gene>
<accession>A0A1F6VBM8</accession>
<feature type="domain" description="PDZ" evidence="9">
    <location>
        <begin position="218"/>
        <end position="252"/>
    </location>
</feature>
<comment type="caution">
    <text evidence="10">The sequence shown here is derived from an EMBL/GenBank/DDBJ whole genome shotgun (WGS) entry which is preliminary data.</text>
</comment>
<proteinExistence type="predicted"/>
<dbReference type="Gene3D" id="2.30.30.830">
    <property type="match status" value="1"/>
</dbReference>
<evidence type="ECO:0000313" key="11">
    <source>
        <dbReference type="Proteomes" id="UP000179076"/>
    </source>
</evidence>
<organism evidence="10 11">
    <name type="scientific">Candidatus Muproteobacteria bacterium RBG_16_60_9</name>
    <dbReference type="NCBI Taxonomy" id="1817755"/>
    <lineage>
        <taxon>Bacteria</taxon>
        <taxon>Pseudomonadati</taxon>
        <taxon>Pseudomonadota</taxon>
        <taxon>Candidatus Muproteobacteria</taxon>
    </lineage>
</organism>
<name>A0A1F6VBM8_9PROT</name>
<evidence type="ECO:0000256" key="4">
    <source>
        <dbReference type="ARBA" id="ARBA00022519"/>
    </source>
</evidence>
<evidence type="ECO:0000256" key="1">
    <source>
        <dbReference type="ARBA" id="ARBA00004533"/>
    </source>
</evidence>
<dbReference type="SUPFAM" id="SSF50156">
    <property type="entry name" value="PDZ domain-like"/>
    <property type="match status" value="1"/>
</dbReference>
<evidence type="ECO:0000256" key="5">
    <source>
        <dbReference type="ARBA" id="ARBA00022692"/>
    </source>
</evidence>
<evidence type="ECO:0000256" key="8">
    <source>
        <dbReference type="ARBA" id="ARBA00023136"/>
    </source>
</evidence>
<dbReference type="InterPro" id="IPR001478">
    <property type="entry name" value="PDZ"/>
</dbReference>
<evidence type="ECO:0000256" key="7">
    <source>
        <dbReference type="ARBA" id="ARBA00022989"/>
    </source>
</evidence>
<keyword evidence="2" id="KW-0813">Transport</keyword>
<keyword evidence="6" id="KW-0653">Protein transport</keyword>
<evidence type="ECO:0000256" key="2">
    <source>
        <dbReference type="ARBA" id="ARBA00022448"/>
    </source>
</evidence>
<protein>
    <recommendedName>
        <fullName evidence="9">PDZ domain-containing protein</fullName>
    </recommendedName>
</protein>
<dbReference type="SMART" id="SM00228">
    <property type="entry name" value="PDZ"/>
    <property type="match status" value="1"/>
</dbReference>
<sequence length="286" mass="30576">MPSSDFLERAERLMAQRWVLIFVNLLVLVLVSYGLAQGTWRLLAPATTAGVSARTGSSDNPGDYNLQTLLTANLFGQAAPTAKPAVSLEAIPLSSLSLVLTGVMVTPAGSFALISADGGPEAPFTIGQEISTNVSLYAVYSDRALIRRGAAIESLMLKDVAQSLADGSIVGPNRVTGRPPVQRNSSNNFTVDREQLTQQMQTPEFLTQALMVPNAGGGFLVREIQPGSVYEKLGLRVGDVINTVNGQTVNSVEDVMRLYSQFGTASNVQIDVRRAGRSESLTYNLQ</sequence>
<keyword evidence="5" id="KW-0812">Transmembrane</keyword>
<dbReference type="Pfam" id="PF11356">
    <property type="entry name" value="T2SSC"/>
    <property type="match status" value="1"/>
</dbReference>